<protein>
    <submittedName>
        <fullName evidence="1">Uncharacterized protein</fullName>
    </submittedName>
</protein>
<dbReference type="EMBL" id="MCAQ01000009">
    <property type="protein sequence ID" value="RKF37712.1"/>
    <property type="molecule type" value="Genomic_DNA"/>
</dbReference>
<comment type="caution">
    <text evidence="1">The sequence shown here is derived from an EMBL/GenBank/DDBJ whole genome shotgun (WGS) entry which is preliminary data.</text>
</comment>
<sequence length="426" mass="48889">MSCKKETLQENRINQLKERFLKNENNLTNLTKSISKSLTDKDFVKRVHESVTKARELGLDETFYLKELTLPESKKKIAKGVDHTTMLKKISNNFEGSYKINLKASLNNPDTEGPDTDMPEIEDILEANDYQIYWPYAEEWDGESTPAILIVDEFNKDEEIVPALIPIRDSNNRLIRYDTIIVNESYAMENPVWIVGENTELLYEEIPDLANGERVKDSVYFLPTPVATVTPTAPLNKISLASTGDNNVYKVDLGRFMAEKHYDPWLKGGSEFYLIFTETATNVAVSTTGDQLNTSTQINSIFVDRPRKTINKKQWVDVNKIAVSHWRPEVYKTALVIIEKDWSGLGSKEEKIPYDIPINYTENGQSKTYNLKGEIKIDKRDDYITTKTFDRNFIFSNLNKLGNSWAIYSEKGLNWTLPYTIGTSYH</sequence>
<evidence type="ECO:0000313" key="1">
    <source>
        <dbReference type="EMBL" id="RKF37712.1"/>
    </source>
</evidence>
<name>A0A420FXS2_9SPHI</name>
<evidence type="ECO:0000313" key="2">
    <source>
        <dbReference type="Proteomes" id="UP000286402"/>
    </source>
</evidence>
<accession>A0A420FXS2</accession>
<gene>
    <name evidence="1" type="ORF">BCY89_27365</name>
</gene>
<organism evidence="1 2">
    <name type="scientific">Sphingobacterium siyangense</name>
    <dbReference type="NCBI Taxonomy" id="459529"/>
    <lineage>
        <taxon>Bacteria</taxon>
        <taxon>Pseudomonadati</taxon>
        <taxon>Bacteroidota</taxon>
        <taxon>Sphingobacteriia</taxon>
        <taxon>Sphingobacteriales</taxon>
        <taxon>Sphingobacteriaceae</taxon>
        <taxon>Sphingobacterium</taxon>
    </lineage>
</organism>
<dbReference type="AlphaFoldDB" id="A0A420FXS2"/>
<reference evidence="1 2" key="1">
    <citation type="submission" date="2016-07" db="EMBL/GenBank/DDBJ databases">
        <title>Genome analysis of Sphingobacterium siyangense T12B17.</title>
        <authorList>
            <person name="Xu D."/>
            <person name="Su Y."/>
            <person name="Zheng S."/>
        </authorList>
    </citation>
    <scope>NUCLEOTIDE SEQUENCE [LARGE SCALE GENOMIC DNA]</scope>
    <source>
        <strain evidence="1 2">T12B17</strain>
    </source>
</reference>
<keyword evidence="2" id="KW-1185">Reference proteome</keyword>
<dbReference type="Proteomes" id="UP000286402">
    <property type="component" value="Unassembled WGS sequence"/>
</dbReference>
<proteinExistence type="predicted"/>